<dbReference type="NCBIfam" id="TIGR00231">
    <property type="entry name" value="small_GTP"/>
    <property type="match status" value="1"/>
</dbReference>
<dbReference type="SMART" id="SM00174">
    <property type="entry name" value="RHO"/>
    <property type="match status" value="1"/>
</dbReference>
<feature type="domain" description="Protein kinase" evidence="6">
    <location>
        <begin position="13"/>
        <end position="283"/>
    </location>
</feature>
<dbReference type="InterPro" id="IPR006597">
    <property type="entry name" value="Sel1-like"/>
</dbReference>
<dbReference type="Gene3D" id="3.40.50.300">
    <property type="entry name" value="P-loop containing nucleotide triphosphate hydrolases"/>
    <property type="match status" value="2"/>
</dbReference>
<organism evidence="7 8">
    <name type="scientific">Tritrichomonas musculus</name>
    <dbReference type="NCBI Taxonomy" id="1915356"/>
    <lineage>
        <taxon>Eukaryota</taxon>
        <taxon>Metamonada</taxon>
        <taxon>Parabasalia</taxon>
        <taxon>Tritrichomonadida</taxon>
        <taxon>Tritrichomonadidae</taxon>
        <taxon>Tritrichomonas</taxon>
    </lineage>
</organism>
<comment type="similarity">
    <text evidence="1">Belongs to the protein kinase superfamily. TKL Ser/Thr protein kinase family. ROCO subfamily.</text>
</comment>
<dbReference type="InterPro" id="IPR001806">
    <property type="entry name" value="Small_GTPase"/>
</dbReference>
<accession>A0ABR2K667</accession>
<evidence type="ECO:0000256" key="4">
    <source>
        <dbReference type="ARBA" id="ARBA00022840"/>
    </source>
</evidence>
<dbReference type="EMBL" id="JAPFFF010000007">
    <property type="protein sequence ID" value="KAK8886585.1"/>
    <property type="molecule type" value="Genomic_DNA"/>
</dbReference>
<dbReference type="InterPro" id="IPR001245">
    <property type="entry name" value="Ser-Thr/Tyr_kinase_cat_dom"/>
</dbReference>
<dbReference type="PANTHER" id="PTHR44329:SF214">
    <property type="entry name" value="PROTEIN KINASE DOMAIN-CONTAINING PROTEIN"/>
    <property type="match status" value="1"/>
</dbReference>
<feature type="binding site" evidence="5">
    <location>
        <position position="42"/>
    </location>
    <ligand>
        <name>ATP</name>
        <dbReference type="ChEBI" id="CHEBI:30616"/>
    </ligand>
</feature>
<dbReference type="InterPro" id="IPR005225">
    <property type="entry name" value="Small_GTP-bd"/>
</dbReference>
<evidence type="ECO:0000259" key="6">
    <source>
        <dbReference type="PROSITE" id="PS50011"/>
    </source>
</evidence>
<dbReference type="PROSITE" id="PS00108">
    <property type="entry name" value="PROTEIN_KINASE_ST"/>
    <property type="match status" value="1"/>
</dbReference>
<dbReference type="InterPro" id="IPR027417">
    <property type="entry name" value="P-loop_NTPase"/>
</dbReference>
<dbReference type="InterPro" id="IPR017441">
    <property type="entry name" value="Protein_kinase_ATP_BS"/>
</dbReference>
<keyword evidence="4 5" id="KW-0067">ATP-binding</keyword>
<sequence>MSTSSDYLDLSQYKIIKSIGSGSFGNVFKVKDIKTGNIFAAKVTKDSNAQTIFLFREIKIMSALDHPAIISYIGYNPEDFEGHQNPTIITEYIPNGTLFDILKQENSGLCNPNWDDTQKLICVYGIASGMSYLHQNNVIHRDLKPENILMDEILYPKISDFGLSKILNSIYASLQIQSQAGQKGSPLYMAPEIFADEQFSPSSDVYAFSIVVYQIVTGEISPFGEKINPLQLMKKVENGKRPEISDIVPDCYRELIEKCWSQSPDDRPTFSEIVDVLKNDPSFITEMVDESKFIEYVDFIDSYEPTFDLEKRSIHRANFCKLVKQKRNSIRNNGLNQKVDGIDTNLNTSIEKVVFPIDLLFNLDSKCQSFVKEAENDPNKQFIVGKYLIQGSDGYPHNTQLGIKYLKKSASNGCNASMIYLCKLFIDGEIIPQDLQEAKEILKGINDESDADYLLQMGRISKEEKEYSVATEYFEKASKEGNAEAMFYYGEMLFEGKGVEKDEVKANKYFEMAKKNGYSKSFQTPQKMPRHRTIVSPKTQEILPFIPQNEQKSPQVEQKSRTYASRSRTVNSYLSIINLKVTFIGDLQSGKHELIHYLLNDEFKEPVPPSFNNKVIFYDYFGEPVNLLMNDSTSHEDDNEYLKNLYTGTKIFVFVFSLIDKSTLQNITKWNESIKDYKSDSIVILVGVDLEKWTNESQGLNFVTQGEINEINRNLQANLSIKCSYLTGQNLNEFKNQMIQLFVINYYQVVPSSVRHKSPKKMKDFDFKVLFVGNTDSGKLELLEYLDKGVVKNRNILPSLNKVVKKVTFKGKKVNLYLFATPGDEKCSKIRILSYPQSNIVLLVFSLINNDSFHSALRTYLKEIRDYADNVVTIMIGVDLDKWKKECYRQNAVKASELEILKNSPEIAQIIKCSYATGENLNNFYDKIINIYLSNSNDKSCIIA</sequence>
<comment type="caution">
    <text evidence="7">The sequence shown here is derived from an EMBL/GenBank/DDBJ whole genome shotgun (WGS) entry which is preliminary data.</text>
</comment>
<proteinExistence type="inferred from homology"/>
<evidence type="ECO:0000256" key="3">
    <source>
        <dbReference type="ARBA" id="ARBA00022741"/>
    </source>
</evidence>
<keyword evidence="3 5" id="KW-0547">Nucleotide-binding</keyword>
<dbReference type="Proteomes" id="UP001470230">
    <property type="component" value="Unassembled WGS sequence"/>
</dbReference>
<keyword evidence="2" id="KW-0808">Transferase</keyword>
<evidence type="ECO:0000313" key="8">
    <source>
        <dbReference type="Proteomes" id="UP001470230"/>
    </source>
</evidence>
<dbReference type="SUPFAM" id="SSF81901">
    <property type="entry name" value="HCP-like"/>
    <property type="match status" value="1"/>
</dbReference>
<dbReference type="SMART" id="SM00220">
    <property type="entry name" value="S_TKc"/>
    <property type="match status" value="1"/>
</dbReference>
<dbReference type="PANTHER" id="PTHR44329">
    <property type="entry name" value="SERINE/THREONINE-PROTEIN KINASE TNNI3K-RELATED"/>
    <property type="match status" value="1"/>
</dbReference>
<dbReference type="CDD" id="cd13999">
    <property type="entry name" value="STKc_MAP3K-like"/>
    <property type="match status" value="1"/>
</dbReference>
<dbReference type="InterPro" id="IPR011990">
    <property type="entry name" value="TPR-like_helical_dom_sf"/>
</dbReference>
<dbReference type="PROSITE" id="PS51419">
    <property type="entry name" value="RAB"/>
    <property type="match status" value="2"/>
</dbReference>
<evidence type="ECO:0000256" key="1">
    <source>
        <dbReference type="ARBA" id="ARBA00008171"/>
    </source>
</evidence>
<dbReference type="PROSITE" id="PS50011">
    <property type="entry name" value="PROTEIN_KINASE_DOM"/>
    <property type="match status" value="1"/>
</dbReference>
<evidence type="ECO:0000256" key="5">
    <source>
        <dbReference type="PROSITE-ProRule" id="PRU10141"/>
    </source>
</evidence>
<dbReference type="InterPro" id="IPR011009">
    <property type="entry name" value="Kinase-like_dom_sf"/>
</dbReference>
<dbReference type="SUPFAM" id="SSF52540">
    <property type="entry name" value="P-loop containing nucleoside triphosphate hydrolases"/>
    <property type="match status" value="2"/>
</dbReference>
<dbReference type="Pfam" id="PF07714">
    <property type="entry name" value="PK_Tyr_Ser-Thr"/>
    <property type="match status" value="1"/>
</dbReference>
<dbReference type="SMART" id="SM00671">
    <property type="entry name" value="SEL1"/>
    <property type="match status" value="3"/>
</dbReference>
<protein>
    <recommendedName>
        <fullName evidence="6">Protein kinase domain-containing protein</fullName>
    </recommendedName>
</protein>
<dbReference type="InterPro" id="IPR008271">
    <property type="entry name" value="Ser/Thr_kinase_AS"/>
</dbReference>
<dbReference type="Gene3D" id="1.25.40.10">
    <property type="entry name" value="Tetratricopeptide repeat domain"/>
    <property type="match status" value="1"/>
</dbReference>
<dbReference type="PRINTS" id="PR00109">
    <property type="entry name" value="TYRKINASE"/>
</dbReference>
<evidence type="ECO:0000256" key="2">
    <source>
        <dbReference type="ARBA" id="ARBA00022527"/>
    </source>
</evidence>
<dbReference type="InterPro" id="IPR051681">
    <property type="entry name" value="Ser/Thr_Kinases-Pseudokinases"/>
</dbReference>
<dbReference type="SUPFAM" id="SSF56112">
    <property type="entry name" value="Protein kinase-like (PK-like)"/>
    <property type="match status" value="1"/>
</dbReference>
<dbReference type="Pfam" id="PF08238">
    <property type="entry name" value="Sel1"/>
    <property type="match status" value="4"/>
</dbReference>
<keyword evidence="8" id="KW-1185">Reference proteome</keyword>
<reference evidence="7 8" key="1">
    <citation type="submission" date="2024-04" db="EMBL/GenBank/DDBJ databases">
        <title>Tritrichomonas musculus Genome.</title>
        <authorList>
            <person name="Alves-Ferreira E."/>
            <person name="Grigg M."/>
            <person name="Lorenzi H."/>
            <person name="Galac M."/>
        </authorList>
    </citation>
    <scope>NUCLEOTIDE SEQUENCE [LARGE SCALE GENOMIC DNA]</scope>
    <source>
        <strain evidence="7 8">EAF2021</strain>
    </source>
</reference>
<evidence type="ECO:0000313" key="7">
    <source>
        <dbReference type="EMBL" id="KAK8886585.1"/>
    </source>
</evidence>
<gene>
    <name evidence="7" type="ORF">M9Y10_042049</name>
</gene>
<keyword evidence="2" id="KW-0723">Serine/threonine-protein kinase</keyword>
<dbReference type="Pfam" id="PF00071">
    <property type="entry name" value="Ras"/>
    <property type="match status" value="2"/>
</dbReference>
<dbReference type="Gene3D" id="1.10.510.10">
    <property type="entry name" value="Transferase(Phosphotransferase) domain 1"/>
    <property type="match status" value="1"/>
</dbReference>
<dbReference type="InterPro" id="IPR000719">
    <property type="entry name" value="Prot_kinase_dom"/>
</dbReference>
<dbReference type="PROSITE" id="PS00107">
    <property type="entry name" value="PROTEIN_KINASE_ATP"/>
    <property type="match status" value="1"/>
</dbReference>
<keyword evidence="2" id="KW-0418">Kinase</keyword>
<name>A0ABR2K667_9EUKA</name>